<dbReference type="EMBL" id="LLXI01001871">
    <property type="protein sequence ID" value="PKY55493.1"/>
    <property type="molecule type" value="Genomic_DNA"/>
</dbReference>
<name>A0A2I1H9E1_9GLOM</name>
<comment type="caution">
    <text evidence="1">The sequence shown here is derived from an EMBL/GenBank/DDBJ whole genome shotgun (WGS) entry which is preliminary data.</text>
</comment>
<reference evidence="1 2" key="1">
    <citation type="submission" date="2015-10" db="EMBL/GenBank/DDBJ databases">
        <title>Genome analyses suggest a sexual origin of heterokaryosis in a supposedly ancient asexual fungus.</title>
        <authorList>
            <person name="Ropars J."/>
            <person name="Sedzielewska K."/>
            <person name="Noel J."/>
            <person name="Charron P."/>
            <person name="Farinelli L."/>
            <person name="Marton T."/>
            <person name="Kruger M."/>
            <person name="Pelin A."/>
            <person name="Brachmann A."/>
            <person name="Corradi N."/>
        </authorList>
    </citation>
    <scope>NUCLEOTIDE SEQUENCE [LARGE SCALE GENOMIC DNA]</scope>
    <source>
        <strain evidence="1 2">A4</strain>
    </source>
</reference>
<gene>
    <name evidence="1" type="ORF">RhiirA4_427555</name>
</gene>
<dbReference type="PANTHER" id="PTHR14187:SF5">
    <property type="entry name" value="HEAT SHOCK 70 KDA PROTEIN 12A"/>
    <property type="match status" value="1"/>
</dbReference>
<dbReference type="PANTHER" id="PTHR14187">
    <property type="entry name" value="ALPHA KINASE/ELONGATION FACTOR 2 KINASE"/>
    <property type="match status" value="1"/>
</dbReference>
<dbReference type="Gene3D" id="3.30.420.40">
    <property type="match status" value="1"/>
</dbReference>
<sequence>MGFGYAHKEDKKYVTVNSEWQCCGFKFKVPTVLSYDDEYKNVRSWGYEALAEKPIRKIKIKSPIRKPVELFELLLGKMENEPPLTHEKAISDYLHELSKIVKEKICRRWESIDFYNQVLIILTVPDNYKISIWTMRECAFKAGLLNDRYSQNLKVITESEATALFCMENLNTYNISVGEKFIVVECGDDKVNLTTRMLLIDEILSVILEKTEDNCGGSFVY</sequence>
<keyword evidence="2" id="KW-1185">Reference proteome</keyword>
<organism evidence="1 2">
    <name type="scientific">Rhizophagus irregularis</name>
    <dbReference type="NCBI Taxonomy" id="588596"/>
    <lineage>
        <taxon>Eukaryota</taxon>
        <taxon>Fungi</taxon>
        <taxon>Fungi incertae sedis</taxon>
        <taxon>Mucoromycota</taxon>
        <taxon>Glomeromycotina</taxon>
        <taxon>Glomeromycetes</taxon>
        <taxon>Glomerales</taxon>
        <taxon>Glomeraceae</taxon>
        <taxon>Rhizophagus</taxon>
    </lineage>
</organism>
<evidence type="ECO:0000313" key="2">
    <source>
        <dbReference type="Proteomes" id="UP000234323"/>
    </source>
</evidence>
<dbReference type="Proteomes" id="UP000234323">
    <property type="component" value="Unassembled WGS sequence"/>
</dbReference>
<protein>
    <submittedName>
        <fullName evidence="1">Uncharacterized protein</fullName>
    </submittedName>
</protein>
<dbReference type="AlphaFoldDB" id="A0A2I1H9E1"/>
<evidence type="ECO:0000313" key="1">
    <source>
        <dbReference type="EMBL" id="PKY55493.1"/>
    </source>
</evidence>
<accession>A0A2I1H9E1</accession>
<proteinExistence type="predicted"/>